<dbReference type="OrthoDB" id="9814800at2"/>
<protein>
    <submittedName>
        <fullName evidence="10">Uncharacterized protein</fullName>
    </submittedName>
</protein>
<evidence type="ECO:0000259" key="9">
    <source>
        <dbReference type="Pfam" id="PF14522"/>
    </source>
</evidence>
<keyword evidence="6" id="KW-0408">Iron</keyword>
<dbReference type="EMBL" id="AVFL01000003">
    <property type="protein sequence ID" value="EWY41831.1"/>
    <property type="molecule type" value="Genomic_DNA"/>
</dbReference>
<feature type="domain" description="Class III cytochrome C" evidence="8">
    <location>
        <begin position="107"/>
        <end position="205"/>
    </location>
</feature>
<keyword evidence="3" id="KW-0479">Metal-binding</keyword>
<keyword evidence="2" id="KW-0349">Heme</keyword>
<dbReference type="InterPro" id="IPR036280">
    <property type="entry name" value="Multihaem_cyt_sf"/>
</dbReference>
<evidence type="ECO:0000313" key="10">
    <source>
        <dbReference type="EMBL" id="EWY41831.1"/>
    </source>
</evidence>
<dbReference type="PANTHER" id="PTHR35038">
    <property type="entry name" value="DISSIMILATORY SULFITE REDUCTASE SIRA"/>
    <property type="match status" value="1"/>
</dbReference>
<dbReference type="InterPro" id="IPR029467">
    <property type="entry name" value="Cyt_c7-like"/>
</dbReference>
<dbReference type="Pfam" id="PF14522">
    <property type="entry name" value="Cytochrome_C7"/>
    <property type="match status" value="1"/>
</dbReference>
<evidence type="ECO:0000256" key="1">
    <source>
        <dbReference type="ARBA" id="ARBA00022448"/>
    </source>
</evidence>
<dbReference type="Gene3D" id="3.90.10.10">
    <property type="entry name" value="Cytochrome C3"/>
    <property type="match status" value="2"/>
</dbReference>
<reference evidence="10 11" key="1">
    <citation type="submission" date="2013-08" db="EMBL/GenBank/DDBJ databases">
        <title>The genome sequence of Skermanella stibiiresistens.</title>
        <authorList>
            <person name="Zhu W."/>
            <person name="Wang G."/>
        </authorList>
    </citation>
    <scope>NUCLEOTIDE SEQUENCE [LARGE SCALE GENOMIC DNA]</scope>
    <source>
        <strain evidence="10 11">SB22</strain>
    </source>
</reference>
<proteinExistence type="predicted"/>
<keyword evidence="7" id="KW-0812">Transmembrane</keyword>
<keyword evidence="11" id="KW-1185">Reference proteome</keyword>
<evidence type="ECO:0000256" key="5">
    <source>
        <dbReference type="ARBA" id="ARBA00022982"/>
    </source>
</evidence>
<accession>W9HAR3</accession>
<keyword evidence="1" id="KW-0813">Transport</keyword>
<dbReference type="CDD" id="cd08168">
    <property type="entry name" value="Cytochrom_C3"/>
    <property type="match status" value="1"/>
</dbReference>
<evidence type="ECO:0000259" key="8">
    <source>
        <dbReference type="Pfam" id="PF02085"/>
    </source>
</evidence>
<dbReference type="Pfam" id="PF02085">
    <property type="entry name" value="Cytochrom_CIII"/>
    <property type="match status" value="1"/>
</dbReference>
<dbReference type="InterPro" id="IPR051829">
    <property type="entry name" value="Multiheme_Cytochr_ET"/>
</dbReference>
<evidence type="ECO:0000256" key="3">
    <source>
        <dbReference type="ARBA" id="ARBA00022723"/>
    </source>
</evidence>
<feature type="transmembrane region" description="Helical" evidence="7">
    <location>
        <begin position="317"/>
        <end position="339"/>
    </location>
</feature>
<evidence type="ECO:0000256" key="6">
    <source>
        <dbReference type="ARBA" id="ARBA00023004"/>
    </source>
</evidence>
<dbReference type="AlphaFoldDB" id="W9HAR3"/>
<dbReference type="GO" id="GO:0009055">
    <property type="term" value="F:electron transfer activity"/>
    <property type="evidence" value="ECO:0007669"/>
    <property type="project" value="InterPro"/>
</dbReference>
<keyword evidence="5" id="KW-0249">Electron transport</keyword>
<dbReference type="SUPFAM" id="SSF48695">
    <property type="entry name" value="Multiheme cytochromes"/>
    <property type="match status" value="1"/>
</dbReference>
<dbReference type="Proteomes" id="UP000019486">
    <property type="component" value="Unassembled WGS sequence"/>
</dbReference>
<sequence>MGLMSDKDEMVQSRRHRNSREWIAAGVAVCLCFLTFAAGIAVFPAPVAAEEETDDFGLTEADPDLPMKIAKWNADCLSCHSPKGLTDPPRQGMDLALLAKLLIGQDRFEHSDHGKMACKDCHQEAYVPYPHLANAKKGIKGCVECHQNPAKTIQPEFKSSGHFKEHSDRFTCLSCHDSHTMRKASRLETAHLAAAQDNAMCLTCHDDDARYKALKPGGTRPEMTAVHDWLPQYDRHLAATRCVDCHSPVADVGPISHEVRGKDKTSRNCGTCHAGETELGRRLYKRMLLDKPGAEGGFANAALLTEVYVVGANRNAWLEWGAAAALALTALGLAGSALWRRFKRVKTGSV</sequence>
<comment type="caution">
    <text evidence="10">The sequence shown here is derived from an EMBL/GenBank/DDBJ whole genome shotgun (WGS) entry which is preliminary data.</text>
</comment>
<keyword evidence="7" id="KW-0472">Membrane</keyword>
<dbReference type="GO" id="GO:0046872">
    <property type="term" value="F:metal ion binding"/>
    <property type="evidence" value="ECO:0007669"/>
    <property type="project" value="UniProtKB-KW"/>
</dbReference>
<dbReference type="STRING" id="1385369.N825_23895"/>
<dbReference type="InterPro" id="IPR020942">
    <property type="entry name" value="Cyt_c_III_dom"/>
</dbReference>
<dbReference type="GO" id="GO:0020037">
    <property type="term" value="F:heme binding"/>
    <property type="evidence" value="ECO:0007669"/>
    <property type="project" value="InterPro"/>
</dbReference>
<evidence type="ECO:0000256" key="7">
    <source>
        <dbReference type="SAM" id="Phobius"/>
    </source>
</evidence>
<name>W9HAR3_9PROT</name>
<organism evidence="10 11">
    <name type="scientific">Skermanella stibiiresistens SB22</name>
    <dbReference type="NCBI Taxonomy" id="1385369"/>
    <lineage>
        <taxon>Bacteria</taxon>
        <taxon>Pseudomonadati</taxon>
        <taxon>Pseudomonadota</taxon>
        <taxon>Alphaproteobacteria</taxon>
        <taxon>Rhodospirillales</taxon>
        <taxon>Azospirillaceae</taxon>
        <taxon>Skermanella</taxon>
    </lineage>
</organism>
<keyword evidence="4" id="KW-0732">Signal</keyword>
<feature type="domain" description="Cytochrome c7-like" evidence="9">
    <location>
        <begin position="234"/>
        <end position="279"/>
    </location>
</feature>
<dbReference type="PATRIC" id="fig|1385369.3.peg.1110"/>
<keyword evidence="7" id="KW-1133">Transmembrane helix</keyword>
<evidence type="ECO:0000256" key="2">
    <source>
        <dbReference type="ARBA" id="ARBA00022617"/>
    </source>
</evidence>
<evidence type="ECO:0000313" key="11">
    <source>
        <dbReference type="Proteomes" id="UP000019486"/>
    </source>
</evidence>
<gene>
    <name evidence="10" type="ORF">N825_23895</name>
</gene>
<evidence type="ECO:0000256" key="4">
    <source>
        <dbReference type="ARBA" id="ARBA00022729"/>
    </source>
</evidence>